<dbReference type="InterPro" id="IPR007110">
    <property type="entry name" value="Ig-like_dom"/>
</dbReference>
<feature type="domain" description="Ig-like" evidence="7">
    <location>
        <begin position="1335"/>
        <end position="1429"/>
    </location>
</feature>
<sequence length="1445" mass="159455">MQTLKLCVVKLLFNLNLDPDVSVRVHGLDEDYTVIAKEGNDRILKCSAIDMNTGLPIDNVEFTWDLRTVDDRPLITNKLAQQVRAVNGELQLSGLRTSSRTARARCLAVIPERDEIPESESKRKRFFHSSPVVKFQVSALTEEVPTEPKIDISNLKIEVIGLSPSGSLADIVGENRTLDCIVTNKYTGVPIVEDISVGWVLATGPDNQPFELNRLAESVKFEESKLILSGLRGTGQYTGGLRGQCVVYTEGGDAMEVPMVKSDVFAIHISSKPTVDFEKPEAPEDEKDRGLPDQWIPGAEPKDAVAVIIHELNRDGEFESNVGADATLTCVAHDTKTQEQLKVGIPGDKISPRFGWEVRDANTGEELSFSQLASGQITVTQTSPGVDAPDASAASRLRLEGLQSTVGKSLQGRCTVSLNGQRYQSAYFPISIGGKRVPVSVVTADDIPGYYESDNAVTVVVSGLDSDGGKIIYNGEDGVLTCTAMNFKSKIPLPDKSVFYGWKLVNAEGQELPPERIESLKAEGNMLTLIKVTYTSDESGIPEPIYGWCIAGVKQQTGLPSLLHYRSDTFIVHPNGERVGEPVMPDKPDIKVSVSNVGGDEDFLIRAGEDIEMQATVTDAKTGEKVPYDKVKIGWEWTDVGGARPINLGEFAAGGEELTPEGAYNVYEVNLPQPVRGRAVVTYTVPEEATDKNIIFKITGLNDKNQFVVPKSGGGSVTVEAQESAFGTPLTKETDPALIGYGWDVVDVNGLPTHSGNLADQIKMDPSTGQLSISNLKTDGQKVLLRMTALVETSKTVGEKTVTERKRYKSDPIPLVSEGDTWPEESGMDISGKDVTVDIEGLEEGRLVVNPGENAELKAVVKDYSGTDVKANGYSWTFIDRNGFLVPPSLISKGMEETPDGSLKLNVIQPSAIADGVRGRCRVAVEREGAKGPRYYESLWFDFKSRIEDETGKSEGPEVTPVEQDYGFTLKIKSDSSVLYPRKEGDIVMARPHLPLELNCVAEFAEGVSPRLSDTGIPIPQLAWYYRRPELLGDVPIPAELFRVNPGKLQTLLISEVDDHTIRISSDHYDFRDDVAEFQCHAMDDDKLLMAQTVFINRVKERIRVQVFDEKSRTAVYALENTKSTLSCYVEDEIFGGRVEPLSYKWEIKQPKLGWDENIQSGEIATKVTGVNGKDLVLDGLLVAKDDPTSSSYQLRCVAQYNETYFVVSRGYAVNVHRTPELKVIRLIREKPEQHELTGEPAKDIYDAGTDYLVTCKPEFFAGEAHAVWEKFNEEFEEWEVISPALDQLFFENDSTEYEDEGQYRCRVNHNLQDYDYHVIKTRVLELSRIAGPAPSTKSQQTVTANQQLMLQCADHSASPQVEVNWSFKPSGEAPPEGKDPFSLGSYFQYGRNNIFMIPPGQLLESHSGIYTCTRTNEHGQATTEITVTVKPVVYESAYRKKIKV</sequence>
<dbReference type="Gene3D" id="2.60.40.10">
    <property type="entry name" value="Immunoglobulins"/>
    <property type="match status" value="1"/>
</dbReference>
<evidence type="ECO:0000256" key="4">
    <source>
        <dbReference type="ARBA" id="ARBA00023180"/>
    </source>
</evidence>
<evidence type="ECO:0000256" key="2">
    <source>
        <dbReference type="ARBA" id="ARBA00023136"/>
    </source>
</evidence>
<evidence type="ECO:0000313" key="8">
    <source>
        <dbReference type="EMBL" id="VDL36710.1"/>
    </source>
</evidence>
<dbReference type="WBParaSite" id="HDID_0000365801-mRNA-1">
    <property type="protein sequence ID" value="HDID_0000365801-mRNA-1"/>
    <property type="gene ID" value="HDID_0000365801"/>
</dbReference>
<evidence type="ECO:0000313" key="9">
    <source>
        <dbReference type="Proteomes" id="UP000274504"/>
    </source>
</evidence>
<evidence type="ECO:0000256" key="6">
    <source>
        <dbReference type="SAM" id="MobiDB-lite"/>
    </source>
</evidence>
<dbReference type="InterPro" id="IPR036179">
    <property type="entry name" value="Ig-like_dom_sf"/>
</dbReference>
<evidence type="ECO:0000313" key="10">
    <source>
        <dbReference type="WBParaSite" id="HDID_0000365801-mRNA-1"/>
    </source>
</evidence>
<accession>A0A158QDT4</accession>
<dbReference type="GO" id="GO:0005886">
    <property type="term" value="C:plasma membrane"/>
    <property type="evidence" value="ECO:0007669"/>
    <property type="project" value="TreeGrafter"/>
</dbReference>
<dbReference type="GO" id="GO:0005911">
    <property type="term" value="C:cell-cell junction"/>
    <property type="evidence" value="ECO:0007669"/>
    <property type="project" value="TreeGrafter"/>
</dbReference>
<dbReference type="GO" id="GO:0050839">
    <property type="term" value="F:cell adhesion molecule binding"/>
    <property type="evidence" value="ECO:0007669"/>
    <property type="project" value="TreeGrafter"/>
</dbReference>
<name>A0A158QDT4_HYMDI</name>
<dbReference type="Proteomes" id="UP000274504">
    <property type="component" value="Unassembled WGS sequence"/>
</dbReference>
<gene>
    <name evidence="8" type="ORF">HDID_LOCUS3656</name>
</gene>
<evidence type="ECO:0000259" key="7">
    <source>
        <dbReference type="PROSITE" id="PS50835"/>
    </source>
</evidence>
<reference evidence="10" key="1">
    <citation type="submission" date="2016-04" db="UniProtKB">
        <authorList>
            <consortium name="WormBaseParasite"/>
        </authorList>
    </citation>
    <scope>IDENTIFICATION</scope>
</reference>
<dbReference type="InterPro" id="IPR051275">
    <property type="entry name" value="Cell_adhesion_signaling"/>
</dbReference>
<dbReference type="PANTHER" id="PTHR11640">
    <property type="entry name" value="NEPHRIN"/>
    <property type="match status" value="1"/>
</dbReference>
<reference evidence="8 9" key="2">
    <citation type="submission" date="2018-11" db="EMBL/GenBank/DDBJ databases">
        <authorList>
            <consortium name="Pathogen Informatics"/>
        </authorList>
    </citation>
    <scope>NUCLEOTIDE SEQUENCE [LARGE SCALE GENOMIC DNA]</scope>
</reference>
<protein>
    <submittedName>
        <fullName evidence="10">Ig-like domain-containing protein</fullName>
    </submittedName>
</protein>
<dbReference type="PANTHER" id="PTHR11640:SF164">
    <property type="entry name" value="MAM DOMAIN-CONTAINING GLYCOSYLPHOSPHATIDYLINOSITOL ANCHOR PROTEIN 1"/>
    <property type="match status" value="1"/>
</dbReference>
<dbReference type="InterPro" id="IPR013783">
    <property type="entry name" value="Ig-like_fold"/>
</dbReference>
<keyword evidence="4" id="KW-0325">Glycoprotein</keyword>
<dbReference type="PROSITE" id="PS50835">
    <property type="entry name" value="IG_LIKE"/>
    <property type="match status" value="3"/>
</dbReference>
<dbReference type="STRING" id="6216.A0A158QDT4"/>
<keyword evidence="2" id="KW-0472">Membrane</keyword>
<comment type="subcellular location">
    <subcellularLocation>
        <location evidence="1">Membrane</location>
        <topology evidence="1">Single-pass type I membrane protein</topology>
    </subcellularLocation>
</comment>
<evidence type="ECO:0000256" key="1">
    <source>
        <dbReference type="ARBA" id="ARBA00004479"/>
    </source>
</evidence>
<dbReference type="EMBL" id="UYSG01001163">
    <property type="protein sequence ID" value="VDL36710.1"/>
    <property type="molecule type" value="Genomic_DNA"/>
</dbReference>
<evidence type="ECO:0000256" key="3">
    <source>
        <dbReference type="ARBA" id="ARBA00023157"/>
    </source>
</evidence>
<feature type="region of interest" description="Disordered" evidence="6">
    <location>
        <begin position="275"/>
        <end position="294"/>
    </location>
</feature>
<evidence type="ECO:0000256" key="5">
    <source>
        <dbReference type="ARBA" id="ARBA00023319"/>
    </source>
</evidence>
<feature type="domain" description="Ig-like" evidence="7">
    <location>
        <begin position="19"/>
        <end position="108"/>
    </location>
</feature>
<proteinExistence type="predicted"/>
<organism evidence="10">
    <name type="scientific">Hymenolepis diminuta</name>
    <name type="common">Rat tapeworm</name>
    <dbReference type="NCBI Taxonomy" id="6216"/>
    <lineage>
        <taxon>Eukaryota</taxon>
        <taxon>Metazoa</taxon>
        <taxon>Spiralia</taxon>
        <taxon>Lophotrochozoa</taxon>
        <taxon>Platyhelminthes</taxon>
        <taxon>Cestoda</taxon>
        <taxon>Eucestoda</taxon>
        <taxon>Cyclophyllidea</taxon>
        <taxon>Hymenolepididae</taxon>
        <taxon>Hymenolepis</taxon>
    </lineage>
</organism>
<dbReference type="SUPFAM" id="SSF48726">
    <property type="entry name" value="Immunoglobulin"/>
    <property type="match status" value="1"/>
</dbReference>
<dbReference type="GO" id="GO:0098609">
    <property type="term" value="P:cell-cell adhesion"/>
    <property type="evidence" value="ECO:0007669"/>
    <property type="project" value="TreeGrafter"/>
</dbReference>
<keyword evidence="5" id="KW-0393">Immunoglobulin domain</keyword>
<feature type="domain" description="Ig-like" evidence="7">
    <location>
        <begin position="1220"/>
        <end position="1311"/>
    </location>
</feature>
<dbReference type="OrthoDB" id="6284657at2759"/>
<dbReference type="InterPro" id="IPR003599">
    <property type="entry name" value="Ig_sub"/>
</dbReference>
<keyword evidence="3" id="KW-1015">Disulfide bond</keyword>
<feature type="compositionally biased region" description="Basic and acidic residues" evidence="6">
    <location>
        <begin position="275"/>
        <end position="291"/>
    </location>
</feature>
<dbReference type="SMART" id="SM00409">
    <property type="entry name" value="IG"/>
    <property type="match status" value="2"/>
</dbReference>